<dbReference type="Gene3D" id="2.60.120.650">
    <property type="entry name" value="Cupin"/>
    <property type="match status" value="1"/>
</dbReference>
<evidence type="ECO:0000256" key="5">
    <source>
        <dbReference type="ARBA" id="ARBA00022833"/>
    </source>
</evidence>
<evidence type="ECO:0000313" key="11">
    <source>
        <dbReference type="EMBL" id="ORZ24061.1"/>
    </source>
</evidence>
<sequence>MTLKTIQPSEYYDQDYDGRIPVFRPTMAEFEDFYAFMEAIDSYGKEAGIVKVIPPKEWTLKLPSINKQLEQVRVRNPIIQHIIGCQGIYQQTNVEKRRPYTLAQWHALCQQTDHKPPDLTTTRTSQSVSRKRRRSNPSQPLPDQQQQQQQERQQQNQQKGPSRPPPSANTRSRSSRSIRTVNSIPPANNIYLHTPPPSPDILKRTKREIQADEIAQAQSNDPVPLMFDLHGHNEHLYTSDYCKELERIYWRNLTFTQPMYGADMSGTLFSDSVKSWNVNHLDNILNQVGVTLPGVNTPYLYFGMWKSTFPWHVEDLDLYSINYLHFGAPKQWYAIPGSYNKKFESVMQTTFFQQSKACSEFLRHKTQIASPHFLANSGIPVHRCVQHEGEFMITFPFGYHSGYNLGFNCAESVNFALSSWLDIGRQAKSCKCISDSVTIDMTIFNAMDSSTHHEQQQDDHRSNRLSATLPLDTTTVNGTSKKRRKATNALPTQSMEDITSCVFCTSHYPTDTELDDGRMVHRLCAESIPETYLEQVNDEKWVVRGITSIPPARWKLSCLFCRKTKGACMQCCYGKCCRSFHASCAKEAGATMERTLDQDQDTLVYDVYCPQHDPKLQEKKKLEKQEYAKKMVQVLSPGKSVYAKWTGSEMYKGVVEEHLIQRSSSRVRFEDGISRIVTWKNIRLDS</sequence>
<dbReference type="SMART" id="SM00249">
    <property type="entry name" value="PHD"/>
    <property type="match status" value="1"/>
</dbReference>
<comment type="catalytic activity">
    <reaction evidence="6">
        <text>N(6),N(6),N(6)-trimethyl-L-lysyl(9)-[histone H3] + 2 2-oxoglutarate + 2 O2 = N(6)-methyl-L-lysyl(9)-[histone H3] + 2 formaldehyde + 2 succinate + 2 CO2</text>
        <dbReference type="Rhea" id="RHEA:60200"/>
        <dbReference type="Rhea" id="RHEA-COMP:15538"/>
        <dbReference type="Rhea" id="RHEA-COMP:15542"/>
        <dbReference type="ChEBI" id="CHEBI:15379"/>
        <dbReference type="ChEBI" id="CHEBI:16526"/>
        <dbReference type="ChEBI" id="CHEBI:16810"/>
        <dbReference type="ChEBI" id="CHEBI:16842"/>
        <dbReference type="ChEBI" id="CHEBI:30031"/>
        <dbReference type="ChEBI" id="CHEBI:61929"/>
        <dbReference type="ChEBI" id="CHEBI:61961"/>
        <dbReference type="EC" id="1.14.11.66"/>
    </reaction>
</comment>
<dbReference type="EC" id="1.14.11.66" evidence="2"/>
<dbReference type="Gene3D" id="2.30.30.140">
    <property type="match status" value="1"/>
</dbReference>
<dbReference type="SUPFAM" id="SSF51197">
    <property type="entry name" value="Clavaminate synthase-like"/>
    <property type="match status" value="1"/>
</dbReference>
<dbReference type="PROSITE" id="PS51805">
    <property type="entry name" value="EPHD"/>
    <property type="match status" value="1"/>
</dbReference>
<accession>A0A1X2IZD0</accession>
<evidence type="ECO:0000259" key="8">
    <source>
        <dbReference type="PROSITE" id="PS51183"/>
    </source>
</evidence>
<dbReference type="GO" id="GO:0010468">
    <property type="term" value="P:regulation of gene expression"/>
    <property type="evidence" value="ECO:0007669"/>
    <property type="project" value="TreeGrafter"/>
</dbReference>
<dbReference type="InterPro" id="IPR013083">
    <property type="entry name" value="Znf_RING/FYVE/PHD"/>
</dbReference>
<evidence type="ECO:0000313" key="12">
    <source>
        <dbReference type="Proteomes" id="UP000193560"/>
    </source>
</evidence>
<protein>
    <recommendedName>
        <fullName evidence="2">[histone H3]-trimethyl-L-lysine(9) demethylase</fullName>
        <ecNumber evidence="2">1.14.11.66</ecNumber>
    </recommendedName>
</protein>
<feature type="compositionally biased region" description="Low complexity" evidence="7">
    <location>
        <begin position="144"/>
        <end position="158"/>
    </location>
</feature>
<keyword evidence="12" id="KW-1185">Reference proteome</keyword>
<evidence type="ECO:0000256" key="7">
    <source>
        <dbReference type="SAM" id="MobiDB-lite"/>
    </source>
</evidence>
<keyword evidence="3" id="KW-0479">Metal-binding</keyword>
<dbReference type="OrthoDB" id="9547406at2759"/>
<organism evidence="11 12">
    <name type="scientific">Absidia repens</name>
    <dbReference type="NCBI Taxonomy" id="90262"/>
    <lineage>
        <taxon>Eukaryota</taxon>
        <taxon>Fungi</taxon>
        <taxon>Fungi incertae sedis</taxon>
        <taxon>Mucoromycota</taxon>
        <taxon>Mucoromycotina</taxon>
        <taxon>Mucoromycetes</taxon>
        <taxon>Mucorales</taxon>
        <taxon>Cunninghamellaceae</taxon>
        <taxon>Absidia</taxon>
    </lineage>
</organism>
<dbReference type="GO" id="GO:0008270">
    <property type="term" value="F:zinc ion binding"/>
    <property type="evidence" value="ECO:0007669"/>
    <property type="project" value="UniProtKB-KW"/>
</dbReference>
<dbReference type="AlphaFoldDB" id="A0A1X2IZD0"/>
<dbReference type="CDD" id="cd15571">
    <property type="entry name" value="ePHD"/>
    <property type="match status" value="1"/>
</dbReference>
<proteinExistence type="inferred from homology"/>
<dbReference type="SMART" id="SM00558">
    <property type="entry name" value="JmjC"/>
    <property type="match status" value="1"/>
</dbReference>
<evidence type="ECO:0000256" key="6">
    <source>
        <dbReference type="ARBA" id="ARBA00049349"/>
    </source>
</evidence>
<evidence type="ECO:0000256" key="4">
    <source>
        <dbReference type="ARBA" id="ARBA00022771"/>
    </source>
</evidence>
<dbReference type="GO" id="GO:0051864">
    <property type="term" value="F:histone H3K36 demethylase activity"/>
    <property type="evidence" value="ECO:0007669"/>
    <property type="project" value="TreeGrafter"/>
</dbReference>
<gene>
    <name evidence="11" type="ORF">BCR42DRAFT_402172</name>
</gene>
<dbReference type="InterPro" id="IPR003349">
    <property type="entry name" value="JmjN"/>
</dbReference>
<dbReference type="InterPro" id="IPR003347">
    <property type="entry name" value="JmjC_dom"/>
</dbReference>
<feature type="region of interest" description="Disordered" evidence="7">
    <location>
        <begin position="113"/>
        <end position="202"/>
    </location>
</feature>
<comment type="caution">
    <text evidence="11">The sequence shown here is derived from an EMBL/GenBank/DDBJ whole genome shotgun (WGS) entry which is preliminary data.</text>
</comment>
<dbReference type="InterPro" id="IPR034732">
    <property type="entry name" value="EPHD"/>
</dbReference>
<dbReference type="EMBL" id="MCGE01000002">
    <property type="protein sequence ID" value="ORZ24061.1"/>
    <property type="molecule type" value="Genomic_DNA"/>
</dbReference>
<dbReference type="Pfam" id="PF13771">
    <property type="entry name" value="zf-HC5HC2H"/>
    <property type="match status" value="1"/>
</dbReference>
<keyword evidence="4" id="KW-0863">Zinc-finger</keyword>
<evidence type="ECO:0000256" key="2">
    <source>
        <dbReference type="ARBA" id="ARBA00012900"/>
    </source>
</evidence>
<feature type="domain" description="JmjN" evidence="8">
    <location>
        <begin position="20"/>
        <end position="61"/>
    </location>
</feature>
<feature type="compositionally biased region" description="Low complexity" evidence="7">
    <location>
        <begin position="168"/>
        <end position="184"/>
    </location>
</feature>
<name>A0A1X2IZD0_9FUNG</name>
<dbReference type="PROSITE" id="PS51183">
    <property type="entry name" value="JMJN"/>
    <property type="match status" value="1"/>
</dbReference>
<evidence type="ECO:0000256" key="1">
    <source>
        <dbReference type="ARBA" id="ARBA00009711"/>
    </source>
</evidence>
<keyword evidence="5" id="KW-0862">Zinc</keyword>
<dbReference type="Pfam" id="PF02373">
    <property type="entry name" value="JmjC"/>
    <property type="match status" value="1"/>
</dbReference>
<feature type="domain" description="PHD-type" evidence="10">
    <location>
        <begin position="498"/>
        <end position="613"/>
    </location>
</feature>
<feature type="compositionally biased region" description="Polar residues" evidence="7">
    <location>
        <begin position="119"/>
        <end position="128"/>
    </location>
</feature>
<dbReference type="Proteomes" id="UP000193560">
    <property type="component" value="Unassembled WGS sequence"/>
</dbReference>
<dbReference type="Pfam" id="PF02375">
    <property type="entry name" value="JmjN"/>
    <property type="match status" value="1"/>
</dbReference>
<feature type="domain" description="JmjC" evidence="9">
    <location>
        <begin position="270"/>
        <end position="432"/>
    </location>
</feature>
<dbReference type="GO" id="GO:0140684">
    <property type="term" value="F:histone H3K9me2/H3K9me3 demethylase activity"/>
    <property type="evidence" value="ECO:0007669"/>
    <property type="project" value="UniProtKB-EC"/>
</dbReference>
<feature type="compositionally biased region" description="Basic and acidic residues" evidence="7">
    <location>
        <begin position="450"/>
        <end position="462"/>
    </location>
</feature>
<dbReference type="GO" id="GO:0000785">
    <property type="term" value="C:chromatin"/>
    <property type="evidence" value="ECO:0007669"/>
    <property type="project" value="TreeGrafter"/>
</dbReference>
<evidence type="ECO:0000259" key="9">
    <source>
        <dbReference type="PROSITE" id="PS51184"/>
    </source>
</evidence>
<dbReference type="PANTHER" id="PTHR10694">
    <property type="entry name" value="LYSINE-SPECIFIC DEMETHYLASE"/>
    <property type="match status" value="1"/>
</dbReference>
<dbReference type="STRING" id="90262.A0A1X2IZD0"/>
<dbReference type="PROSITE" id="PS51184">
    <property type="entry name" value="JMJC"/>
    <property type="match status" value="1"/>
</dbReference>
<feature type="region of interest" description="Disordered" evidence="7">
    <location>
        <begin position="449"/>
        <end position="469"/>
    </location>
</feature>
<reference evidence="11 12" key="1">
    <citation type="submission" date="2016-07" db="EMBL/GenBank/DDBJ databases">
        <title>Pervasive Adenine N6-methylation of Active Genes in Fungi.</title>
        <authorList>
            <consortium name="DOE Joint Genome Institute"/>
            <person name="Mondo S.J."/>
            <person name="Dannebaum R.O."/>
            <person name="Kuo R.C."/>
            <person name="Labutti K."/>
            <person name="Haridas S."/>
            <person name="Kuo A."/>
            <person name="Salamov A."/>
            <person name="Ahrendt S.R."/>
            <person name="Lipzen A."/>
            <person name="Sullivan W."/>
            <person name="Andreopoulos W.B."/>
            <person name="Clum A."/>
            <person name="Lindquist E."/>
            <person name="Daum C."/>
            <person name="Ramamoorthy G.K."/>
            <person name="Gryganskyi A."/>
            <person name="Culley D."/>
            <person name="Magnuson J.K."/>
            <person name="James T.Y."/>
            <person name="O'Malley M.A."/>
            <person name="Stajich J.E."/>
            <person name="Spatafora J.W."/>
            <person name="Visel A."/>
            <person name="Grigoriev I.V."/>
        </authorList>
    </citation>
    <scope>NUCLEOTIDE SEQUENCE [LARGE SCALE GENOMIC DNA]</scope>
    <source>
        <strain evidence="11 12">NRRL 1336</strain>
    </source>
</reference>
<dbReference type="InterPro" id="IPR001965">
    <property type="entry name" value="Znf_PHD"/>
</dbReference>
<comment type="similarity">
    <text evidence="1">Belongs to the JHDM3 histone demethylase family.</text>
</comment>
<dbReference type="SMART" id="SM00545">
    <property type="entry name" value="JmjN"/>
    <property type="match status" value="1"/>
</dbReference>
<dbReference type="Gene3D" id="3.30.40.10">
    <property type="entry name" value="Zinc/RING finger domain, C3HC4 (zinc finger)"/>
    <property type="match status" value="1"/>
</dbReference>
<dbReference type="PANTHER" id="PTHR10694:SF7">
    <property type="entry name" value="[HISTONE H3]-TRIMETHYL-L-LYSINE(9) DEMETHYLASE"/>
    <property type="match status" value="1"/>
</dbReference>
<dbReference type="GO" id="GO:0005634">
    <property type="term" value="C:nucleus"/>
    <property type="evidence" value="ECO:0007669"/>
    <property type="project" value="TreeGrafter"/>
</dbReference>
<evidence type="ECO:0000259" key="10">
    <source>
        <dbReference type="PROSITE" id="PS51805"/>
    </source>
</evidence>
<evidence type="ECO:0000256" key="3">
    <source>
        <dbReference type="ARBA" id="ARBA00022723"/>
    </source>
</evidence>